<organism evidence="1">
    <name type="scientific">gut metagenome</name>
    <dbReference type="NCBI Taxonomy" id="749906"/>
    <lineage>
        <taxon>unclassified sequences</taxon>
        <taxon>metagenomes</taxon>
        <taxon>organismal metagenomes</taxon>
    </lineage>
</organism>
<sequence>VLIVGKSFSVAAAKPERKLAL</sequence>
<evidence type="ECO:0000313" key="1">
    <source>
        <dbReference type="EMBL" id="EJW93645.1"/>
    </source>
</evidence>
<name>J9C1G1_9ZZZZ</name>
<reference evidence="1" key="1">
    <citation type="journal article" date="2012" name="PLoS ONE">
        <title>Gene sets for utilization of primary and secondary nutrition supplies in the distal gut of endangered iberian lynx.</title>
        <authorList>
            <person name="Alcaide M."/>
            <person name="Messina E."/>
            <person name="Richter M."/>
            <person name="Bargiela R."/>
            <person name="Peplies J."/>
            <person name="Huws S.A."/>
            <person name="Newbold C.J."/>
            <person name="Golyshin P.N."/>
            <person name="Simon M.A."/>
            <person name="Lopez G."/>
            <person name="Yakimov M.M."/>
            <person name="Ferrer M."/>
        </authorList>
    </citation>
    <scope>NUCLEOTIDE SEQUENCE</scope>
</reference>
<gene>
    <name evidence="1" type="ORF">EVA_18247</name>
</gene>
<dbReference type="EMBL" id="AMCI01006852">
    <property type="protein sequence ID" value="EJW93645.1"/>
    <property type="molecule type" value="Genomic_DNA"/>
</dbReference>
<proteinExistence type="predicted"/>
<feature type="non-terminal residue" evidence="1">
    <location>
        <position position="1"/>
    </location>
</feature>
<accession>J9C1G1</accession>
<comment type="caution">
    <text evidence="1">The sequence shown here is derived from an EMBL/GenBank/DDBJ whole genome shotgun (WGS) entry which is preliminary data.</text>
</comment>
<protein>
    <submittedName>
        <fullName evidence="1">Uncharacterized protein</fullName>
    </submittedName>
</protein>
<dbReference type="AlphaFoldDB" id="J9C1G1"/>